<name>A0A645JAF6_9ZZZZ</name>
<gene>
    <name evidence="1" type="ORF">SDC9_207865</name>
</gene>
<protein>
    <submittedName>
        <fullName evidence="1">Uncharacterized protein</fullName>
    </submittedName>
</protein>
<organism evidence="1">
    <name type="scientific">bioreactor metagenome</name>
    <dbReference type="NCBI Taxonomy" id="1076179"/>
    <lineage>
        <taxon>unclassified sequences</taxon>
        <taxon>metagenomes</taxon>
        <taxon>ecological metagenomes</taxon>
    </lineage>
</organism>
<dbReference type="EMBL" id="VSSQ01135034">
    <property type="protein sequence ID" value="MPN60140.1"/>
    <property type="molecule type" value="Genomic_DNA"/>
</dbReference>
<reference evidence="1" key="1">
    <citation type="submission" date="2019-08" db="EMBL/GenBank/DDBJ databases">
        <authorList>
            <person name="Kucharzyk K."/>
            <person name="Murdoch R.W."/>
            <person name="Higgins S."/>
            <person name="Loffler F."/>
        </authorList>
    </citation>
    <scope>NUCLEOTIDE SEQUENCE</scope>
</reference>
<sequence>MLVTNRYRQRVTAGTLGKLSRLAWVSVVITRQRLFVDRFITHMAQLCFDGNTQRVEEIDRLFGQANILLEIKSGSITHQ</sequence>
<dbReference type="AlphaFoldDB" id="A0A645JAF6"/>
<evidence type="ECO:0000313" key="1">
    <source>
        <dbReference type="EMBL" id="MPN60140.1"/>
    </source>
</evidence>
<comment type="caution">
    <text evidence="1">The sequence shown here is derived from an EMBL/GenBank/DDBJ whole genome shotgun (WGS) entry which is preliminary data.</text>
</comment>
<accession>A0A645JAF6</accession>
<proteinExistence type="predicted"/>